<keyword evidence="2" id="KW-1185">Reference proteome</keyword>
<proteinExistence type="predicted"/>
<sequence length="118" mass="11999">MILAAPAASAQPAPEIVSKAAAKARSELEARLLDYPSARFADVKAHVADGGKAVLFCGKVNAKNRSGGYVGWEGFAAFVTDSATVTAGASDAPMTAIYCSEPIGSPVPGDFSAAMAHR</sequence>
<comment type="caution">
    <text evidence="1">The sequence shown here is derived from an EMBL/GenBank/DDBJ whole genome shotgun (WGS) entry which is preliminary data.</text>
</comment>
<gene>
    <name evidence="1" type="ORF">DJ019_02080</name>
</gene>
<protein>
    <submittedName>
        <fullName evidence="1">Uncharacterized protein</fullName>
    </submittedName>
</protein>
<dbReference type="EMBL" id="QFYS01000001">
    <property type="protein sequence ID" value="RAK68825.1"/>
    <property type="molecule type" value="Genomic_DNA"/>
</dbReference>
<evidence type="ECO:0000313" key="1">
    <source>
        <dbReference type="EMBL" id="RAK68825.1"/>
    </source>
</evidence>
<dbReference type="AlphaFoldDB" id="A0A328BQ69"/>
<accession>A0A328BQ69</accession>
<name>A0A328BQ69_9CAUL</name>
<dbReference type="Proteomes" id="UP000249524">
    <property type="component" value="Unassembled WGS sequence"/>
</dbReference>
<evidence type="ECO:0000313" key="2">
    <source>
        <dbReference type="Proteomes" id="UP000249524"/>
    </source>
</evidence>
<organism evidence="1 2">
    <name type="scientific">Phenylobacterium kunshanense</name>
    <dbReference type="NCBI Taxonomy" id="1445034"/>
    <lineage>
        <taxon>Bacteria</taxon>
        <taxon>Pseudomonadati</taxon>
        <taxon>Pseudomonadota</taxon>
        <taxon>Alphaproteobacteria</taxon>
        <taxon>Caulobacterales</taxon>
        <taxon>Caulobacteraceae</taxon>
        <taxon>Phenylobacterium</taxon>
    </lineage>
</organism>
<reference evidence="1 2" key="1">
    <citation type="submission" date="2018-05" db="EMBL/GenBank/DDBJ databases">
        <authorList>
            <person name="Lanie J.A."/>
            <person name="Ng W.-L."/>
            <person name="Kazmierczak K.M."/>
            <person name="Andrzejewski T.M."/>
            <person name="Davidsen T.M."/>
            <person name="Wayne K.J."/>
            <person name="Tettelin H."/>
            <person name="Glass J.I."/>
            <person name="Rusch D."/>
            <person name="Podicherti R."/>
            <person name="Tsui H.-C.T."/>
            <person name="Winkler M.E."/>
        </authorList>
    </citation>
    <scope>NUCLEOTIDE SEQUENCE [LARGE SCALE GENOMIC DNA]</scope>
    <source>
        <strain evidence="1 2">BUT-10</strain>
    </source>
</reference>